<feature type="region of interest" description="Disordered" evidence="1">
    <location>
        <begin position="77"/>
        <end position="176"/>
    </location>
</feature>
<comment type="caution">
    <text evidence="2">The sequence shown here is derived from an EMBL/GenBank/DDBJ whole genome shotgun (WGS) entry which is preliminary data.</text>
</comment>
<evidence type="ECO:0000256" key="1">
    <source>
        <dbReference type="SAM" id="MobiDB-lite"/>
    </source>
</evidence>
<proteinExistence type="predicted"/>
<dbReference type="Proteomes" id="UP001497623">
    <property type="component" value="Unassembled WGS sequence"/>
</dbReference>
<feature type="non-terminal residue" evidence="2">
    <location>
        <position position="176"/>
    </location>
</feature>
<evidence type="ECO:0000313" key="3">
    <source>
        <dbReference type="Proteomes" id="UP001497623"/>
    </source>
</evidence>
<sequence length="176" mass="20346">MDDEELIKEVFRIIGCRNFVNEIAKRPTRLGIARTGRNRPLKVELRNEWTVDEILRNKKELMFSKHFYRVYINRDLSKEDRENEKNERQARRNNKFGDAASGAGSGGAGRRNQQRNGGVGVGIHRVGQQSGTENIPTSQAEDDENMQIDLECSFSNIQNQMDDQNQETQHQQQQQQ</sequence>
<feature type="compositionally biased region" description="Polar residues" evidence="1">
    <location>
        <begin position="127"/>
        <end position="139"/>
    </location>
</feature>
<reference evidence="2 3" key="1">
    <citation type="submission" date="2024-05" db="EMBL/GenBank/DDBJ databases">
        <authorList>
            <person name="Wallberg A."/>
        </authorList>
    </citation>
    <scope>NUCLEOTIDE SEQUENCE [LARGE SCALE GENOMIC DNA]</scope>
</reference>
<feature type="compositionally biased region" description="Low complexity" evidence="1">
    <location>
        <begin position="160"/>
        <end position="176"/>
    </location>
</feature>
<dbReference type="EMBL" id="CAXKWB010059380">
    <property type="protein sequence ID" value="CAL4181902.1"/>
    <property type="molecule type" value="Genomic_DNA"/>
</dbReference>
<accession>A0AAV2SFM1</accession>
<name>A0AAV2SFM1_MEGNR</name>
<keyword evidence="3" id="KW-1185">Reference proteome</keyword>
<dbReference type="AlphaFoldDB" id="A0AAV2SFM1"/>
<feature type="compositionally biased region" description="Basic and acidic residues" evidence="1">
    <location>
        <begin position="77"/>
        <end position="90"/>
    </location>
</feature>
<organism evidence="2 3">
    <name type="scientific">Meganyctiphanes norvegica</name>
    <name type="common">Northern krill</name>
    <name type="synonym">Thysanopoda norvegica</name>
    <dbReference type="NCBI Taxonomy" id="48144"/>
    <lineage>
        <taxon>Eukaryota</taxon>
        <taxon>Metazoa</taxon>
        <taxon>Ecdysozoa</taxon>
        <taxon>Arthropoda</taxon>
        <taxon>Crustacea</taxon>
        <taxon>Multicrustacea</taxon>
        <taxon>Malacostraca</taxon>
        <taxon>Eumalacostraca</taxon>
        <taxon>Eucarida</taxon>
        <taxon>Euphausiacea</taxon>
        <taxon>Euphausiidae</taxon>
        <taxon>Meganyctiphanes</taxon>
    </lineage>
</organism>
<protein>
    <submittedName>
        <fullName evidence="2">Uncharacterized protein</fullName>
    </submittedName>
</protein>
<evidence type="ECO:0000313" key="2">
    <source>
        <dbReference type="EMBL" id="CAL4181902.1"/>
    </source>
</evidence>
<gene>
    <name evidence="2" type="ORF">MNOR_LOCUS35474</name>
</gene>